<dbReference type="PROSITE" id="PS50906">
    <property type="entry name" value="NIT"/>
    <property type="match status" value="1"/>
</dbReference>
<evidence type="ECO:0000256" key="1">
    <source>
        <dbReference type="ARBA" id="ARBA00004429"/>
    </source>
</evidence>
<evidence type="ECO:0000256" key="7">
    <source>
        <dbReference type="ARBA" id="ARBA00029447"/>
    </source>
</evidence>
<evidence type="ECO:0000259" key="14">
    <source>
        <dbReference type="PROSITE" id="PS50906"/>
    </source>
</evidence>
<feature type="domain" description="HAMP" evidence="13">
    <location>
        <begin position="334"/>
        <end position="387"/>
    </location>
</feature>
<feature type="domain" description="T-SNARE coiled-coil homology" evidence="12">
    <location>
        <begin position="579"/>
        <end position="641"/>
    </location>
</feature>
<dbReference type="SMART" id="SM00304">
    <property type="entry name" value="HAMP"/>
    <property type="match status" value="1"/>
</dbReference>
<dbReference type="GO" id="GO:0007165">
    <property type="term" value="P:signal transduction"/>
    <property type="evidence" value="ECO:0007669"/>
    <property type="project" value="UniProtKB-KW"/>
</dbReference>
<keyword evidence="5 10" id="KW-0472">Membrane</keyword>
<feature type="domain" description="Methyl-accepting transducer" evidence="11">
    <location>
        <begin position="392"/>
        <end position="628"/>
    </location>
</feature>
<keyword evidence="2" id="KW-1003">Cell membrane</keyword>
<comment type="similarity">
    <text evidence="7">Belongs to the methyl-accepting chemotaxis (MCP) protein family.</text>
</comment>
<dbReference type="GO" id="GO:0005886">
    <property type="term" value="C:plasma membrane"/>
    <property type="evidence" value="ECO:0007669"/>
    <property type="project" value="UniProtKB-SubCell"/>
</dbReference>
<dbReference type="AlphaFoldDB" id="A0A3G4VGU6"/>
<dbReference type="EMBL" id="CP033578">
    <property type="protein sequence ID" value="AYV23595.1"/>
    <property type="molecule type" value="Genomic_DNA"/>
</dbReference>
<dbReference type="Gene3D" id="1.10.287.950">
    <property type="entry name" value="Methyl-accepting chemotaxis protein"/>
    <property type="match status" value="1"/>
</dbReference>
<dbReference type="CDD" id="cd06225">
    <property type="entry name" value="HAMP"/>
    <property type="match status" value="1"/>
</dbReference>
<comment type="subcellular location">
    <subcellularLocation>
        <location evidence="1">Cell inner membrane</location>
        <topology evidence="1">Multi-pass membrane protein</topology>
    </subcellularLocation>
</comment>
<keyword evidence="2" id="KW-0997">Cell inner membrane</keyword>
<name>A0A3G4VGU6_9VIBR</name>
<keyword evidence="4 10" id="KW-1133">Transmembrane helix</keyword>
<gene>
    <name evidence="15" type="ORF">ECB94_20130</name>
</gene>
<feature type="transmembrane region" description="Helical" evidence="10">
    <location>
        <begin position="311"/>
        <end position="332"/>
    </location>
</feature>
<dbReference type="PROSITE" id="PS50111">
    <property type="entry name" value="CHEMOTAXIS_TRANSDUC_2"/>
    <property type="match status" value="1"/>
</dbReference>
<keyword evidence="6 8" id="KW-0807">Transducer</keyword>
<dbReference type="FunFam" id="1.10.287.950:FF:000001">
    <property type="entry name" value="Methyl-accepting chemotaxis sensory transducer"/>
    <property type="match status" value="1"/>
</dbReference>
<evidence type="ECO:0000313" key="16">
    <source>
        <dbReference type="Proteomes" id="UP000279760"/>
    </source>
</evidence>
<proteinExistence type="inferred from homology"/>
<reference evidence="15 16" key="1">
    <citation type="submission" date="2018-11" db="EMBL/GenBank/DDBJ databases">
        <title>Complete Genome Sequence of Vbrio mediterranei 117-T6: a Potential Pathogen Bacteria Isolated from the Conchocelis of Pyropia.</title>
        <authorList>
            <person name="Liu Q."/>
        </authorList>
    </citation>
    <scope>NUCLEOTIDE SEQUENCE [LARGE SCALE GENOMIC DNA]</scope>
    <source>
        <strain evidence="15 16">117-T6</strain>
    </source>
</reference>
<evidence type="ECO:0000256" key="5">
    <source>
        <dbReference type="ARBA" id="ARBA00023136"/>
    </source>
</evidence>
<dbReference type="Pfam" id="PF00015">
    <property type="entry name" value="MCPsignal"/>
    <property type="match status" value="1"/>
</dbReference>
<evidence type="ECO:0000256" key="2">
    <source>
        <dbReference type="ARBA" id="ARBA00022519"/>
    </source>
</evidence>
<keyword evidence="9" id="KW-0175">Coiled coil</keyword>
<dbReference type="Pfam" id="PF00672">
    <property type="entry name" value="HAMP"/>
    <property type="match status" value="1"/>
</dbReference>
<organism evidence="15 16">
    <name type="scientific">Vibrio mediterranei</name>
    <dbReference type="NCBI Taxonomy" id="689"/>
    <lineage>
        <taxon>Bacteria</taxon>
        <taxon>Pseudomonadati</taxon>
        <taxon>Pseudomonadota</taxon>
        <taxon>Gammaproteobacteria</taxon>
        <taxon>Vibrionales</taxon>
        <taxon>Vibrionaceae</taxon>
        <taxon>Vibrio</taxon>
    </lineage>
</organism>
<keyword evidence="3 10" id="KW-0812">Transmembrane</keyword>
<dbReference type="InterPro" id="IPR004090">
    <property type="entry name" value="Chemotax_Me-accpt_rcpt"/>
</dbReference>
<dbReference type="InterPro" id="IPR010910">
    <property type="entry name" value="Nitrate/nitrite_sensing_bac"/>
</dbReference>
<dbReference type="InterPro" id="IPR013587">
    <property type="entry name" value="Nitrate/nitrite_sensing"/>
</dbReference>
<dbReference type="InterPro" id="IPR004089">
    <property type="entry name" value="MCPsignal_dom"/>
</dbReference>
<dbReference type="InterPro" id="IPR000727">
    <property type="entry name" value="T_SNARE_dom"/>
</dbReference>
<dbReference type="Pfam" id="PF08376">
    <property type="entry name" value="NIT"/>
    <property type="match status" value="1"/>
</dbReference>
<feature type="domain" description="NIT" evidence="14">
    <location>
        <begin position="54"/>
        <end position="303"/>
    </location>
</feature>
<dbReference type="GO" id="GO:0004888">
    <property type="term" value="F:transmembrane signaling receptor activity"/>
    <property type="evidence" value="ECO:0007669"/>
    <property type="project" value="InterPro"/>
</dbReference>
<dbReference type="PANTHER" id="PTHR32089:SF119">
    <property type="entry name" value="METHYL-ACCEPTING CHEMOTAXIS PROTEIN CTPL"/>
    <property type="match status" value="1"/>
</dbReference>
<dbReference type="PROSITE" id="PS50885">
    <property type="entry name" value="HAMP"/>
    <property type="match status" value="1"/>
</dbReference>
<protein>
    <submittedName>
        <fullName evidence="15">HAMP domain-containing protein</fullName>
    </submittedName>
</protein>
<evidence type="ECO:0000259" key="11">
    <source>
        <dbReference type="PROSITE" id="PS50111"/>
    </source>
</evidence>
<evidence type="ECO:0000256" key="6">
    <source>
        <dbReference type="ARBA" id="ARBA00023224"/>
    </source>
</evidence>
<dbReference type="PANTHER" id="PTHR32089">
    <property type="entry name" value="METHYL-ACCEPTING CHEMOTAXIS PROTEIN MCPB"/>
    <property type="match status" value="1"/>
</dbReference>
<evidence type="ECO:0000256" key="8">
    <source>
        <dbReference type="PROSITE-ProRule" id="PRU00284"/>
    </source>
</evidence>
<dbReference type="PROSITE" id="PS50192">
    <property type="entry name" value="T_SNARE"/>
    <property type="match status" value="1"/>
</dbReference>
<evidence type="ECO:0000256" key="3">
    <source>
        <dbReference type="ARBA" id="ARBA00022692"/>
    </source>
</evidence>
<evidence type="ECO:0000313" key="15">
    <source>
        <dbReference type="EMBL" id="AYV23595.1"/>
    </source>
</evidence>
<feature type="coiled-coil region" evidence="9">
    <location>
        <begin position="624"/>
        <end position="658"/>
    </location>
</feature>
<dbReference type="SMART" id="SM00283">
    <property type="entry name" value="MA"/>
    <property type="match status" value="1"/>
</dbReference>
<evidence type="ECO:0000259" key="12">
    <source>
        <dbReference type="PROSITE" id="PS50192"/>
    </source>
</evidence>
<evidence type="ECO:0000259" key="13">
    <source>
        <dbReference type="PROSITE" id="PS50885"/>
    </source>
</evidence>
<accession>A0A3G4VGU6</accession>
<evidence type="ECO:0000256" key="10">
    <source>
        <dbReference type="SAM" id="Phobius"/>
    </source>
</evidence>
<dbReference type="InterPro" id="IPR003660">
    <property type="entry name" value="HAMP_dom"/>
</dbReference>
<dbReference type="PRINTS" id="PR00260">
    <property type="entry name" value="CHEMTRNSDUCR"/>
</dbReference>
<dbReference type="GO" id="GO:0006935">
    <property type="term" value="P:chemotaxis"/>
    <property type="evidence" value="ECO:0007669"/>
    <property type="project" value="InterPro"/>
</dbReference>
<evidence type="ECO:0000256" key="4">
    <source>
        <dbReference type="ARBA" id="ARBA00022989"/>
    </source>
</evidence>
<dbReference type="SUPFAM" id="SSF58104">
    <property type="entry name" value="Methyl-accepting chemotaxis protein (MCP) signaling domain"/>
    <property type="match status" value="1"/>
</dbReference>
<feature type="transmembrane region" description="Helical" evidence="10">
    <location>
        <begin position="12"/>
        <end position="34"/>
    </location>
</feature>
<dbReference type="Proteomes" id="UP000279760">
    <property type="component" value="Chromosome 2"/>
</dbReference>
<evidence type="ECO:0000256" key="9">
    <source>
        <dbReference type="SAM" id="Coils"/>
    </source>
</evidence>
<sequence>MPNLLKLLNIKNTILLVFLIPTTLLMGLIATQIFKAQERADHAQASQEAVELFHLFDNIAHQFAVERGLTAGVVASKGQGPQVTVLKQQRVKADQAYQSLLAFAPQVLDKQLIDRLSQDVRQQLEQRNSIRQQVDTLNIKDSPFAFYSNINRMALDNLSVILTQVDAPKLEQQLRGLHALLAMKEEAGKARGALNGAFAGQRSTLDAYANITSYIATEAYALRQATLLFSAEQAHQLSAMTNSSNWRDVNAIQQDYLSQKTTLDNLQGPSASLWFELATKRIGQIKSMADSIANDMTALALQNQQQAQQLVYAYIALTLFVVLPLSIIAFMSTNRLHRRVSRFVEQIDTIARSKDLSLKLPCEQKDELGNIAHHFNQLTDSFASALQTSLDVAQKTEQEMAEMSRLVASTQTVSQQTHLRCENIATAMTEMAQTSQEMAGITVEAQQSADSAQNDAMQCQSHGEHSLSTTTKLISSVDDTYTCLEQLEVKMANVSEILDNINAISEQTNLLALNAAIEAARAGEQGRGFAVVADEVRSLAQRSKESTEVIRNLLDDISSNAKTSFENMQQSRDASYSAQSMVSETNAMIETLIGTTKKITDYNSSIATATEEQAQTTQSVESDIDNLLSMVEETDSNIQKMNKEMHIVKQRMEELVSEVSLFKLNT</sequence>
<dbReference type="RefSeq" id="WP_124941512.1">
    <property type="nucleotide sequence ID" value="NZ_CP033578.1"/>
</dbReference>